<dbReference type="STRING" id="203124.Tery_2239"/>
<dbReference type="NCBIfam" id="NF045915">
    <property type="entry name" value="PhycobilmeDegNblB"/>
    <property type="match status" value="1"/>
</dbReference>
<dbReference type="GO" id="GO:0030089">
    <property type="term" value="C:phycobilisome"/>
    <property type="evidence" value="ECO:0007669"/>
    <property type="project" value="UniProtKB-KW"/>
</dbReference>
<dbReference type="eggNOG" id="COG1413">
    <property type="taxonomic scope" value="Bacteria"/>
</dbReference>
<proteinExistence type="predicted"/>
<evidence type="ECO:0000313" key="3">
    <source>
        <dbReference type="EMBL" id="ABG51468.1"/>
    </source>
</evidence>
<dbReference type="OrthoDB" id="510108at2"/>
<dbReference type="InterPro" id="IPR004155">
    <property type="entry name" value="PBS_lyase_HEAT"/>
</dbReference>
<dbReference type="EMBL" id="CP000393">
    <property type="protein sequence ID" value="ABG51468.1"/>
    <property type="molecule type" value="Genomic_DNA"/>
</dbReference>
<evidence type="ECO:0000256" key="1">
    <source>
        <dbReference type="ARBA" id="ARBA00022549"/>
    </source>
</evidence>
<dbReference type="Pfam" id="PF13646">
    <property type="entry name" value="HEAT_2"/>
    <property type="match status" value="1"/>
</dbReference>
<dbReference type="SMART" id="SM00567">
    <property type="entry name" value="EZ_HEAT"/>
    <property type="match status" value="4"/>
</dbReference>
<dbReference type="GO" id="GO:0016491">
    <property type="term" value="F:oxidoreductase activity"/>
    <property type="evidence" value="ECO:0007669"/>
    <property type="project" value="TreeGrafter"/>
</dbReference>
<dbReference type="PANTHER" id="PTHR12697">
    <property type="entry name" value="PBS LYASE HEAT-LIKE PROTEIN"/>
    <property type="match status" value="1"/>
</dbReference>
<dbReference type="RefSeq" id="WP_011611836.1">
    <property type="nucleotide sequence ID" value="NC_008312.1"/>
</dbReference>
<dbReference type="Gene3D" id="1.25.10.10">
    <property type="entry name" value="Leucine-rich Repeat Variant"/>
    <property type="match status" value="1"/>
</dbReference>
<dbReference type="InterPro" id="IPR011989">
    <property type="entry name" value="ARM-like"/>
</dbReference>
<dbReference type="GO" id="GO:0016829">
    <property type="term" value="F:lyase activity"/>
    <property type="evidence" value="ECO:0007669"/>
    <property type="project" value="UniProtKB-KW"/>
</dbReference>
<dbReference type="AlphaFoldDB" id="Q112V6"/>
<dbReference type="InterPro" id="IPR016024">
    <property type="entry name" value="ARM-type_fold"/>
</dbReference>
<accession>Q112V6</accession>
<keyword evidence="2" id="KW-0605">Phycobilisome</keyword>
<dbReference type="PANTHER" id="PTHR12697:SF39">
    <property type="entry name" value="SLR1687 PROTEIN"/>
    <property type="match status" value="1"/>
</dbReference>
<protein>
    <submittedName>
        <fullName evidence="3">PBS lyase HEAT-like repeat</fullName>
    </submittedName>
</protein>
<sequence length="220" mass="24363">MSVNPNSVKQLLISEELGDRLRGVNKLRQIEPAIAFELIQIPIKDKNTRVRYAAVSQMSSLGKQNLTISQEILCERLFKDKEADVQAAAADAIGALKITQAFDDLVRVYQNTSEWLVKLSIVAAIGEMGEPKAFSLLEDALNSENELIQTIAISALGELGNLEAIPLLKPFAVHSDWQIRYRVLQALERLGTPEAKEIIAQLAEDEVEQVAQEAKLSQSR</sequence>
<name>Q112V6_TRIEI</name>
<keyword evidence="3" id="KW-0456">Lyase</keyword>
<evidence type="ECO:0000256" key="2">
    <source>
        <dbReference type="ARBA" id="ARBA00022738"/>
    </source>
</evidence>
<dbReference type="KEGG" id="ter:Tery_2239"/>
<gene>
    <name evidence="3" type="ordered locus">Tery_2239</name>
</gene>
<reference evidence="3" key="1">
    <citation type="submission" date="2006-06" db="EMBL/GenBank/DDBJ databases">
        <title>Complete sequence of Trichodesmium erythraeum IMS101.</title>
        <authorList>
            <consortium name="US DOE Joint Genome Institute"/>
            <person name="Copeland A."/>
            <person name="Lucas S."/>
            <person name="Lapidus A."/>
            <person name="Barry K."/>
            <person name="Detter J.C."/>
            <person name="Glavina del Rio T."/>
            <person name="Hammon N."/>
            <person name="Israni S."/>
            <person name="Dalin E."/>
            <person name="Tice H."/>
            <person name="Pitluck S."/>
            <person name="Kiss H."/>
            <person name="Munk A.C."/>
            <person name="Brettin T."/>
            <person name="Bruce D."/>
            <person name="Han C."/>
            <person name="Tapia R."/>
            <person name="Gilna P."/>
            <person name="Schmutz J."/>
            <person name="Larimer F."/>
            <person name="Land M."/>
            <person name="Hauser L."/>
            <person name="Kyrpides N."/>
            <person name="Kim E."/>
            <person name="Richardson P."/>
        </authorList>
    </citation>
    <scope>NUCLEOTIDE SEQUENCE [LARGE SCALE GENOMIC DNA]</scope>
    <source>
        <strain evidence="3">IMS101</strain>
    </source>
</reference>
<organism evidence="3">
    <name type="scientific">Trichodesmium erythraeum (strain IMS101)</name>
    <dbReference type="NCBI Taxonomy" id="203124"/>
    <lineage>
        <taxon>Bacteria</taxon>
        <taxon>Bacillati</taxon>
        <taxon>Cyanobacteriota</taxon>
        <taxon>Cyanophyceae</taxon>
        <taxon>Oscillatoriophycideae</taxon>
        <taxon>Oscillatoriales</taxon>
        <taxon>Microcoleaceae</taxon>
        <taxon>Trichodesmium</taxon>
    </lineage>
</organism>
<keyword evidence="1" id="KW-0042">Antenna complex</keyword>
<dbReference type="HOGENOM" id="CLU_101012_0_0_3"/>
<dbReference type="SUPFAM" id="SSF48371">
    <property type="entry name" value="ARM repeat"/>
    <property type="match status" value="1"/>
</dbReference>